<dbReference type="InterPro" id="IPR058625">
    <property type="entry name" value="MdtA-like_BSH"/>
</dbReference>
<proteinExistence type="inferred from homology"/>
<gene>
    <name evidence="8" type="ORF">CP98_04068</name>
</gene>
<sequence length="303" mass="32831">MPTYIKPILRVGITLLIVLAAGILISTLWQTYVRSPWTRDGRVSADVVQIAPEVSGTIAEVAVKDNQFVRRGDVLYRLDPKRFALAVQSANADLEGRRAEASVKSAIARRRTALGGEIIATETIDQANGEARIANAAYSGSVAALDVARLNLERSVVRAPIDGYVTNLRLRPGDYAEAGNTKVAVVDSSSFWVTGYFEETKLAGIAPGMKARIRLMGFEQPIEGHVVSIGRGVTDTNEKADQRGLPAVNPVFTWIRLAQRIPVRVQIDKVPHGISLSAGMSCSIAIGKANNDGRLLAWTRQFL</sequence>
<dbReference type="InterPro" id="IPR050393">
    <property type="entry name" value="MFP_Efflux_Pump"/>
</dbReference>
<evidence type="ECO:0000259" key="6">
    <source>
        <dbReference type="Pfam" id="PF25917"/>
    </source>
</evidence>
<dbReference type="SUPFAM" id="SSF111369">
    <property type="entry name" value="HlyD-like secretion proteins"/>
    <property type="match status" value="1"/>
</dbReference>
<accession>A0A084EF98</accession>
<keyword evidence="4 5" id="KW-0472">Membrane</keyword>
<evidence type="ECO:0000256" key="2">
    <source>
        <dbReference type="ARBA" id="ARBA00022692"/>
    </source>
</evidence>
<dbReference type="Gene3D" id="2.40.30.170">
    <property type="match status" value="1"/>
</dbReference>
<dbReference type="GO" id="GO:0016020">
    <property type="term" value="C:membrane"/>
    <property type="evidence" value="ECO:0007669"/>
    <property type="project" value="InterPro"/>
</dbReference>
<organism evidence="8 9">
    <name type="scientific">Sphingobium yanoikuyae</name>
    <name type="common">Sphingomonas yanoikuyae</name>
    <dbReference type="NCBI Taxonomy" id="13690"/>
    <lineage>
        <taxon>Bacteria</taxon>
        <taxon>Pseudomonadati</taxon>
        <taxon>Pseudomonadota</taxon>
        <taxon>Alphaproteobacteria</taxon>
        <taxon>Sphingomonadales</taxon>
        <taxon>Sphingomonadaceae</taxon>
        <taxon>Sphingobium</taxon>
    </lineage>
</organism>
<dbReference type="Pfam" id="PF25917">
    <property type="entry name" value="BSH_RND"/>
    <property type="match status" value="1"/>
</dbReference>
<dbReference type="NCBIfam" id="TIGR01730">
    <property type="entry name" value="RND_mfp"/>
    <property type="match status" value="1"/>
</dbReference>
<feature type="domain" description="p-hydroxybenzoic acid efflux pump subunit AaeA-like beta-barrel" evidence="7">
    <location>
        <begin position="190"/>
        <end position="286"/>
    </location>
</feature>
<dbReference type="Pfam" id="PF25963">
    <property type="entry name" value="Beta-barrel_AAEA"/>
    <property type="match status" value="1"/>
</dbReference>
<protein>
    <submittedName>
        <fullName evidence="8">Putative HlyD family secretion protein</fullName>
    </submittedName>
</protein>
<feature type="transmembrane region" description="Helical" evidence="5">
    <location>
        <begin position="7"/>
        <end position="29"/>
    </location>
</feature>
<keyword evidence="2 5" id="KW-0812">Transmembrane</keyword>
<dbReference type="PATRIC" id="fig|13690.10.peg.4179"/>
<comment type="similarity">
    <text evidence="1">Belongs to the membrane fusion protein (MFP) (TC 8.A.1) family.</text>
</comment>
<reference evidence="8 9" key="1">
    <citation type="submission" date="2014-03" db="EMBL/GenBank/DDBJ databases">
        <title>Genome sequence of Sphingobium yanoikuyae B1.</title>
        <authorList>
            <person name="Gan H.M."/>
            <person name="Gan H.Y."/>
            <person name="Savka M.A."/>
        </authorList>
    </citation>
    <scope>NUCLEOTIDE SEQUENCE [LARGE SCALE GENOMIC DNA]</scope>
    <source>
        <strain evidence="8 9">B1</strain>
    </source>
</reference>
<dbReference type="RefSeq" id="WP_017502087.1">
    <property type="nucleotide sequence ID" value="NZ_DAIQKB010000025.1"/>
</dbReference>
<dbReference type="PANTHER" id="PTHR30367">
    <property type="entry name" value="P-HYDROXYBENZOIC ACID EFFLUX PUMP SUBUNIT AAEA-RELATED"/>
    <property type="match status" value="1"/>
</dbReference>
<evidence type="ECO:0000256" key="3">
    <source>
        <dbReference type="ARBA" id="ARBA00022989"/>
    </source>
</evidence>
<dbReference type="InterPro" id="IPR058634">
    <property type="entry name" value="AaeA-lik-b-barrel"/>
</dbReference>
<evidence type="ECO:0000313" key="9">
    <source>
        <dbReference type="Proteomes" id="UP000028534"/>
    </source>
</evidence>
<evidence type="ECO:0000259" key="7">
    <source>
        <dbReference type="Pfam" id="PF25963"/>
    </source>
</evidence>
<dbReference type="GO" id="GO:0022857">
    <property type="term" value="F:transmembrane transporter activity"/>
    <property type="evidence" value="ECO:0007669"/>
    <property type="project" value="InterPro"/>
</dbReference>
<comment type="caution">
    <text evidence="8">The sequence shown here is derived from an EMBL/GenBank/DDBJ whole genome shotgun (WGS) entry which is preliminary data.</text>
</comment>
<dbReference type="InterPro" id="IPR006143">
    <property type="entry name" value="RND_pump_MFP"/>
</dbReference>
<evidence type="ECO:0000256" key="5">
    <source>
        <dbReference type="SAM" id="Phobius"/>
    </source>
</evidence>
<dbReference type="AlphaFoldDB" id="A0A084EF98"/>
<dbReference type="EMBL" id="JGVR01000030">
    <property type="protein sequence ID" value="KEZ16640.1"/>
    <property type="molecule type" value="Genomic_DNA"/>
</dbReference>
<evidence type="ECO:0000256" key="4">
    <source>
        <dbReference type="ARBA" id="ARBA00023136"/>
    </source>
</evidence>
<dbReference type="eggNOG" id="COG1566">
    <property type="taxonomic scope" value="Bacteria"/>
</dbReference>
<evidence type="ECO:0000256" key="1">
    <source>
        <dbReference type="ARBA" id="ARBA00009477"/>
    </source>
</evidence>
<name>A0A084EF98_SPHYA</name>
<dbReference type="PANTHER" id="PTHR30367:SF12">
    <property type="entry name" value="P-HYDROXYBENZOIC ACID EFFLUX PUMP SUBUNIT AAEA"/>
    <property type="match status" value="1"/>
</dbReference>
<feature type="domain" description="Multidrug resistance protein MdtA-like barrel-sandwich hybrid" evidence="6">
    <location>
        <begin position="47"/>
        <end position="187"/>
    </location>
</feature>
<dbReference type="Proteomes" id="UP000028534">
    <property type="component" value="Unassembled WGS sequence"/>
</dbReference>
<dbReference type="Gene3D" id="2.40.50.100">
    <property type="match status" value="1"/>
</dbReference>
<keyword evidence="3 5" id="KW-1133">Transmembrane helix</keyword>
<evidence type="ECO:0000313" key="8">
    <source>
        <dbReference type="EMBL" id="KEZ16640.1"/>
    </source>
</evidence>